<gene>
    <name evidence="2" type="ORF">OXX778_LOCUS15840</name>
</gene>
<comment type="caution">
    <text evidence="2">The sequence shown here is derived from an EMBL/GenBank/DDBJ whole genome shotgun (WGS) entry which is preliminary data.</text>
</comment>
<evidence type="ECO:0000313" key="3">
    <source>
        <dbReference type="Proteomes" id="UP000663879"/>
    </source>
</evidence>
<evidence type="ECO:0000256" key="1">
    <source>
        <dbReference type="SAM" id="SignalP"/>
    </source>
</evidence>
<feature type="chain" id="PRO_5032419532" evidence="1">
    <location>
        <begin position="17"/>
        <end position="129"/>
    </location>
</feature>
<dbReference type="EMBL" id="CAJNOC010003584">
    <property type="protein sequence ID" value="CAF0989537.1"/>
    <property type="molecule type" value="Genomic_DNA"/>
</dbReference>
<organism evidence="2 3">
    <name type="scientific">Brachionus calyciflorus</name>
    <dbReference type="NCBI Taxonomy" id="104777"/>
    <lineage>
        <taxon>Eukaryota</taxon>
        <taxon>Metazoa</taxon>
        <taxon>Spiralia</taxon>
        <taxon>Gnathifera</taxon>
        <taxon>Rotifera</taxon>
        <taxon>Eurotatoria</taxon>
        <taxon>Monogononta</taxon>
        <taxon>Pseudotrocha</taxon>
        <taxon>Ploima</taxon>
        <taxon>Brachionidae</taxon>
        <taxon>Brachionus</taxon>
    </lineage>
</organism>
<name>A0A814G3H3_9BILA</name>
<keyword evidence="1" id="KW-0732">Signal</keyword>
<protein>
    <submittedName>
        <fullName evidence="2">Uncharacterized protein</fullName>
    </submittedName>
</protein>
<accession>A0A814G3H3</accession>
<keyword evidence="3" id="KW-1185">Reference proteome</keyword>
<proteinExistence type="predicted"/>
<dbReference type="Proteomes" id="UP000663879">
    <property type="component" value="Unassembled WGS sequence"/>
</dbReference>
<evidence type="ECO:0000313" key="2">
    <source>
        <dbReference type="EMBL" id="CAF0989537.1"/>
    </source>
</evidence>
<sequence>MVLAILLSIRLEYCLGFSCTTGSRILYALRERVYPHKPKRFENDPDVVNDLFIKGIKLPSIKQINNFLSNTYKPKENDQLNSKSNFCYGDLQKMIDKYSLVPDNEHEAFINDSVIDVNSLIEQESEGEK</sequence>
<reference evidence="2" key="1">
    <citation type="submission" date="2021-02" db="EMBL/GenBank/DDBJ databases">
        <authorList>
            <person name="Nowell W R."/>
        </authorList>
    </citation>
    <scope>NUCLEOTIDE SEQUENCE</scope>
    <source>
        <strain evidence="2">Ploen Becks lab</strain>
    </source>
</reference>
<dbReference type="AlphaFoldDB" id="A0A814G3H3"/>
<feature type="signal peptide" evidence="1">
    <location>
        <begin position="1"/>
        <end position="16"/>
    </location>
</feature>